<evidence type="ECO:0000313" key="2">
    <source>
        <dbReference type="Proteomes" id="UP001239462"/>
    </source>
</evidence>
<dbReference type="Pfam" id="PF19805">
    <property type="entry name" value="DUF6288"/>
    <property type="match status" value="1"/>
</dbReference>
<name>A0ABT7PIU8_9BACT</name>
<dbReference type="InterPro" id="IPR008930">
    <property type="entry name" value="Terpenoid_cyclase/PrenylTrfase"/>
</dbReference>
<protein>
    <submittedName>
        <fullName evidence="1">Terpene cyclase/mutase family protein</fullName>
    </submittedName>
</protein>
<dbReference type="InterPro" id="IPR046255">
    <property type="entry name" value="DUF6288"/>
</dbReference>
<dbReference type="SUPFAM" id="SSF48239">
    <property type="entry name" value="Terpenoid cyclases/Protein prenyltransferases"/>
    <property type="match status" value="1"/>
</dbReference>
<proteinExistence type="predicted"/>
<accession>A0ABT7PIU8</accession>
<dbReference type="CDD" id="cd00688">
    <property type="entry name" value="ISOPREN_C2_like"/>
    <property type="match status" value="1"/>
</dbReference>
<evidence type="ECO:0000313" key="1">
    <source>
        <dbReference type="EMBL" id="MDM4016422.1"/>
    </source>
</evidence>
<dbReference type="Gene3D" id="1.50.10.20">
    <property type="match status" value="2"/>
</dbReference>
<dbReference type="EMBL" id="JASZZN010000008">
    <property type="protein sequence ID" value="MDM4016422.1"/>
    <property type="molecule type" value="Genomic_DNA"/>
</dbReference>
<reference evidence="1 2" key="1">
    <citation type="submission" date="2023-06" db="EMBL/GenBank/DDBJ databases">
        <title>Roseiconus lacunae JC819 isolated from Gulf of Mannar region, Tamil Nadu.</title>
        <authorList>
            <person name="Pk S."/>
            <person name="Ch S."/>
            <person name="Ch V.R."/>
        </authorList>
    </citation>
    <scope>NUCLEOTIDE SEQUENCE [LARGE SCALE GENOMIC DNA]</scope>
    <source>
        <strain evidence="1 2">JC819</strain>
    </source>
</reference>
<organism evidence="1 2">
    <name type="scientific">Roseiconus lacunae</name>
    <dbReference type="NCBI Taxonomy" id="2605694"/>
    <lineage>
        <taxon>Bacteria</taxon>
        <taxon>Pseudomonadati</taxon>
        <taxon>Planctomycetota</taxon>
        <taxon>Planctomycetia</taxon>
        <taxon>Pirellulales</taxon>
        <taxon>Pirellulaceae</taxon>
        <taxon>Roseiconus</taxon>
    </lineage>
</organism>
<sequence>MKFNTIVLIAFLSMANQPQLVIAQTNLPGQAAIGQEVPREVHEIYHNGLAFLKRTQDDRGTWPAGEAAGPGTTSLALLAFLASGEDPNLGPYRDTIRQALRHIIASQNEKTGYMGPSMYHHGFALLALSEAYGMVDDSDLFTPGTSQSRSLGQAVELAVRAALTSQKRNQQRAWRYSPGASDADTSVSGAVLMGLLAARNAGIEVPDEAINAAIDYFAAMTANDGTVGYTTASQGGLESVARSGIVNLVMAIARRKDLPAYQQTAQYLVEHEGDDPGWPEYARYYQAQALFQWDLDVWNRWNEDLIRKLKSQQKTDGSFDGELGVTNSTSMTLLALGVNFRFLPIYER</sequence>
<keyword evidence="2" id="KW-1185">Reference proteome</keyword>
<gene>
    <name evidence="1" type="ORF">QTN89_13340</name>
</gene>
<dbReference type="RefSeq" id="WP_235034292.1">
    <property type="nucleotide sequence ID" value="NZ_JASZZN010000008.1"/>
</dbReference>
<dbReference type="Proteomes" id="UP001239462">
    <property type="component" value="Unassembled WGS sequence"/>
</dbReference>
<comment type="caution">
    <text evidence="1">The sequence shown here is derived from an EMBL/GenBank/DDBJ whole genome shotgun (WGS) entry which is preliminary data.</text>
</comment>